<dbReference type="Proteomes" id="UP000222056">
    <property type="component" value="Unassembled WGS sequence"/>
</dbReference>
<sequence length="146" mass="15810">MAILERIQEDVKAALKAGDRVRATSLRMLVNSLQGALKEARGADVDEIAVLRRERKRRLEAAEAFERAGQLERAQAERAEAQLIDAYLPAPLAAEELEGLIEEAVRNVGASGPSDVGKVMAAVMPKVRGRADGAEVSRLVRERLAA</sequence>
<dbReference type="GO" id="GO:0016884">
    <property type="term" value="F:carbon-nitrogen ligase activity, with glutamine as amido-N-donor"/>
    <property type="evidence" value="ECO:0007669"/>
    <property type="project" value="InterPro"/>
</dbReference>
<dbReference type="InterPro" id="IPR023168">
    <property type="entry name" value="GatB_Yqey_C_2"/>
</dbReference>
<accession>A0A1H6FW28</accession>
<protein>
    <recommendedName>
        <fullName evidence="3">GatB/YqeY domain-containing protein</fullName>
    </recommendedName>
</protein>
<evidence type="ECO:0008006" key="3">
    <source>
        <dbReference type="Google" id="ProtNLM"/>
    </source>
</evidence>
<dbReference type="RefSeq" id="WP_093117710.1">
    <property type="nucleotide sequence ID" value="NZ_FNWJ01000002.1"/>
</dbReference>
<organism evidence="1 2">
    <name type="scientific">Thermoleophilum album</name>
    <dbReference type="NCBI Taxonomy" id="29539"/>
    <lineage>
        <taxon>Bacteria</taxon>
        <taxon>Bacillati</taxon>
        <taxon>Actinomycetota</taxon>
        <taxon>Thermoleophilia</taxon>
        <taxon>Thermoleophilales</taxon>
        <taxon>Thermoleophilaceae</taxon>
        <taxon>Thermoleophilum</taxon>
    </lineage>
</organism>
<dbReference type="Gene3D" id="1.10.10.410">
    <property type="match status" value="1"/>
</dbReference>
<keyword evidence="2" id="KW-1185">Reference proteome</keyword>
<gene>
    <name evidence="1" type="ORF">SAMN02745716_1439</name>
</gene>
<dbReference type="SUPFAM" id="SSF89095">
    <property type="entry name" value="GatB/YqeY motif"/>
    <property type="match status" value="1"/>
</dbReference>
<dbReference type="InterPro" id="IPR003789">
    <property type="entry name" value="Asn/Gln_tRNA_amidoTrase-B-like"/>
</dbReference>
<evidence type="ECO:0000313" key="1">
    <source>
        <dbReference type="EMBL" id="SEH13985.1"/>
    </source>
</evidence>
<dbReference type="PANTHER" id="PTHR28055">
    <property type="entry name" value="ALTERED INHERITANCE OF MITOCHONDRIA PROTEIN 41, MITOCHONDRIAL"/>
    <property type="match status" value="1"/>
</dbReference>
<proteinExistence type="predicted"/>
<dbReference type="STRING" id="29539.SAMN02745716_1439"/>
<dbReference type="Gene3D" id="1.10.1510.10">
    <property type="entry name" value="Uncharacterised protein YqeY/AIM41 PF09424, N-terminal domain"/>
    <property type="match status" value="1"/>
</dbReference>
<dbReference type="OrthoDB" id="5244551at2"/>
<dbReference type="EMBL" id="FNWJ01000002">
    <property type="protein sequence ID" value="SEH13985.1"/>
    <property type="molecule type" value="Genomic_DNA"/>
</dbReference>
<dbReference type="InterPro" id="IPR042184">
    <property type="entry name" value="YqeY/Aim41_N"/>
</dbReference>
<name>A0A1H6FW28_THEAL</name>
<evidence type="ECO:0000313" key="2">
    <source>
        <dbReference type="Proteomes" id="UP000222056"/>
    </source>
</evidence>
<dbReference type="InterPro" id="IPR019004">
    <property type="entry name" value="YqeY/Aim41"/>
</dbReference>
<dbReference type="AlphaFoldDB" id="A0A1H6FW28"/>
<dbReference type="Pfam" id="PF09424">
    <property type="entry name" value="YqeY"/>
    <property type="match status" value="1"/>
</dbReference>
<reference evidence="2" key="1">
    <citation type="submission" date="2016-10" db="EMBL/GenBank/DDBJ databases">
        <authorList>
            <person name="Varghese N."/>
            <person name="Submissions S."/>
        </authorList>
    </citation>
    <scope>NUCLEOTIDE SEQUENCE [LARGE SCALE GENOMIC DNA]</scope>
    <source>
        <strain evidence="2">ATCC 35263</strain>
    </source>
</reference>
<dbReference type="PANTHER" id="PTHR28055:SF1">
    <property type="entry name" value="ALTERED INHERITANCE OF MITOCHONDRIA PROTEIN 41, MITOCHONDRIAL"/>
    <property type="match status" value="1"/>
</dbReference>